<evidence type="ECO:0000256" key="4">
    <source>
        <dbReference type="ARBA" id="ARBA00022679"/>
    </source>
</evidence>
<dbReference type="InterPro" id="IPR013655">
    <property type="entry name" value="PAS_fold_3"/>
</dbReference>
<name>D6Z1D1_DESAT</name>
<evidence type="ECO:0000256" key="2">
    <source>
        <dbReference type="ARBA" id="ARBA00012438"/>
    </source>
</evidence>
<evidence type="ECO:0000259" key="7">
    <source>
        <dbReference type="PROSITE" id="PS50113"/>
    </source>
</evidence>
<proteinExistence type="predicted"/>
<evidence type="ECO:0000259" key="6">
    <source>
        <dbReference type="PROSITE" id="PS50109"/>
    </source>
</evidence>
<dbReference type="KEGG" id="dak:DaAHT2_0682"/>
<dbReference type="InterPro" id="IPR000700">
    <property type="entry name" value="PAS-assoc_C"/>
</dbReference>
<dbReference type="PANTHER" id="PTHR43304:SF1">
    <property type="entry name" value="PAC DOMAIN-CONTAINING PROTEIN"/>
    <property type="match status" value="1"/>
</dbReference>
<dbReference type="Proteomes" id="UP000001508">
    <property type="component" value="Chromosome"/>
</dbReference>
<dbReference type="CDD" id="cd00130">
    <property type="entry name" value="PAS"/>
    <property type="match status" value="1"/>
</dbReference>
<feature type="domain" description="PAC" evidence="7">
    <location>
        <begin position="89"/>
        <end position="141"/>
    </location>
</feature>
<dbReference type="SMART" id="SM00086">
    <property type="entry name" value="PAC"/>
    <property type="match status" value="1"/>
</dbReference>
<dbReference type="Pfam" id="PF02518">
    <property type="entry name" value="HATPase_c"/>
    <property type="match status" value="1"/>
</dbReference>
<keyword evidence="4" id="KW-0808">Transferase</keyword>
<evidence type="ECO:0000313" key="8">
    <source>
        <dbReference type="EMBL" id="ADH85386.1"/>
    </source>
</evidence>
<sequence>MNEQVDQKSPGELSLPGLVDILGNINDAVWSFSWPELVMLFASPATERIYGRPPAAFIEQPDLWRTMMHPDDRHLADRIIEQLQAEGMADLEYRIVRQDETLGWVRDKRRLVYDDQQRPLRVDGSISDITTQKQAHEALRVLAESGNLQEQNVLAFLVGEIAASQGKRHVLIAEIPPGQPDLARTVAVCSDGKLVENFSYHLADTPCRNVVNQGVCFYPRNIRQLFPRDQLLQEMEVESYWGTPLFATTGETIGLLAIIDDRPMAEEPHNTALLKSFAVRAAAELERRHDELQRDLMISALSRSSQEMKRLAEVMAHHLQEPTRRLVTFAQRLRKSFSSDQESRESLTALDFIEYEAWRLRALVNDIQQYLSTEAQPPQAVASDVREVLAAEERRLAPRLAEINGRLEIGELPAAPLDVSRLQKLFSVLLDNAIGHATGHHPLLIRVSGESLPGLLRFKVEDNGPGIALEQRKKVFNLFEKLDSSQAGTGLGLAIARRIVDGQGGWIGIGESELGGTAVIIELPRRDGEG</sequence>
<dbReference type="Pfam" id="PF08447">
    <property type="entry name" value="PAS_3"/>
    <property type="match status" value="1"/>
</dbReference>
<dbReference type="InterPro" id="IPR005467">
    <property type="entry name" value="His_kinase_dom"/>
</dbReference>
<dbReference type="OrthoDB" id="9805967at2"/>
<dbReference type="InterPro" id="IPR003018">
    <property type="entry name" value="GAF"/>
</dbReference>
<accession>D6Z1D1</accession>
<dbReference type="InParanoid" id="D6Z1D1"/>
<protein>
    <recommendedName>
        <fullName evidence="2">histidine kinase</fullName>
        <ecNumber evidence="2">2.7.13.3</ecNumber>
    </recommendedName>
</protein>
<dbReference type="SMART" id="SM00091">
    <property type="entry name" value="PAS"/>
    <property type="match status" value="1"/>
</dbReference>
<dbReference type="PRINTS" id="PR00344">
    <property type="entry name" value="BCTRLSENSOR"/>
</dbReference>
<feature type="domain" description="Histidine kinase" evidence="6">
    <location>
        <begin position="314"/>
        <end position="527"/>
    </location>
</feature>
<dbReference type="EMBL" id="CP001940">
    <property type="protein sequence ID" value="ADH85386.1"/>
    <property type="molecule type" value="Genomic_DNA"/>
</dbReference>
<keyword evidence="9" id="KW-1185">Reference proteome</keyword>
<dbReference type="SMART" id="SM00387">
    <property type="entry name" value="HATPase_c"/>
    <property type="match status" value="1"/>
</dbReference>
<dbReference type="GO" id="GO:0000155">
    <property type="term" value="F:phosphorelay sensor kinase activity"/>
    <property type="evidence" value="ECO:0007669"/>
    <property type="project" value="InterPro"/>
</dbReference>
<dbReference type="InterPro" id="IPR004358">
    <property type="entry name" value="Sig_transdc_His_kin-like_C"/>
</dbReference>
<comment type="catalytic activity">
    <reaction evidence="1">
        <text>ATP + protein L-histidine = ADP + protein N-phospho-L-histidine.</text>
        <dbReference type="EC" id="2.7.13.3"/>
    </reaction>
</comment>
<dbReference type="InterPro" id="IPR036890">
    <property type="entry name" value="HATPase_C_sf"/>
</dbReference>
<dbReference type="STRING" id="589865.DaAHT2_0682"/>
<dbReference type="Pfam" id="PF01590">
    <property type="entry name" value="GAF"/>
    <property type="match status" value="1"/>
</dbReference>
<evidence type="ECO:0000313" key="9">
    <source>
        <dbReference type="Proteomes" id="UP000001508"/>
    </source>
</evidence>
<dbReference type="SUPFAM" id="SSF47384">
    <property type="entry name" value="Homodimeric domain of signal transducing histidine kinase"/>
    <property type="match status" value="1"/>
</dbReference>
<dbReference type="eggNOG" id="COG2203">
    <property type="taxonomic scope" value="Bacteria"/>
</dbReference>
<dbReference type="HOGENOM" id="CLU_513624_0_0_7"/>
<dbReference type="SUPFAM" id="SSF55781">
    <property type="entry name" value="GAF domain-like"/>
    <property type="match status" value="1"/>
</dbReference>
<dbReference type="NCBIfam" id="TIGR00229">
    <property type="entry name" value="sensory_box"/>
    <property type="match status" value="1"/>
</dbReference>
<dbReference type="Gene3D" id="3.30.565.10">
    <property type="entry name" value="Histidine kinase-like ATPase, C-terminal domain"/>
    <property type="match status" value="1"/>
</dbReference>
<dbReference type="InterPro" id="IPR035965">
    <property type="entry name" value="PAS-like_dom_sf"/>
</dbReference>
<dbReference type="InterPro" id="IPR003594">
    <property type="entry name" value="HATPase_dom"/>
</dbReference>
<dbReference type="Gene3D" id="1.10.287.130">
    <property type="match status" value="1"/>
</dbReference>
<dbReference type="InterPro" id="IPR001610">
    <property type="entry name" value="PAC"/>
</dbReference>
<gene>
    <name evidence="8" type="ordered locus">DaAHT2_0682</name>
</gene>
<dbReference type="PROSITE" id="PS50109">
    <property type="entry name" value="HIS_KIN"/>
    <property type="match status" value="1"/>
</dbReference>
<dbReference type="eggNOG" id="COG4251">
    <property type="taxonomic scope" value="Bacteria"/>
</dbReference>
<evidence type="ECO:0000256" key="5">
    <source>
        <dbReference type="ARBA" id="ARBA00022777"/>
    </source>
</evidence>
<evidence type="ECO:0000256" key="1">
    <source>
        <dbReference type="ARBA" id="ARBA00000085"/>
    </source>
</evidence>
<dbReference type="InterPro" id="IPR052162">
    <property type="entry name" value="Sensor_kinase/Photoreceptor"/>
</dbReference>
<dbReference type="InterPro" id="IPR029016">
    <property type="entry name" value="GAF-like_dom_sf"/>
</dbReference>
<organism evidence="8 9">
    <name type="scientific">Desulfurivibrio alkaliphilus (strain DSM 19089 / UNIQEM U267 / AHT2)</name>
    <dbReference type="NCBI Taxonomy" id="589865"/>
    <lineage>
        <taxon>Bacteria</taxon>
        <taxon>Pseudomonadati</taxon>
        <taxon>Thermodesulfobacteriota</taxon>
        <taxon>Desulfobulbia</taxon>
        <taxon>Desulfobulbales</taxon>
        <taxon>Desulfobulbaceae</taxon>
        <taxon>Desulfurivibrio</taxon>
    </lineage>
</organism>
<dbReference type="eggNOG" id="COG2202">
    <property type="taxonomic scope" value="Bacteria"/>
</dbReference>
<evidence type="ECO:0000256" key="3">
    <source>
        <dbReference type="ARBA" id="ARBA00022553"/>
    </source>
</evidence>
<dbReference type="RefSeq" id="WP_013162916.1">
    <property type="nucleotide sequence ID" value="NC_014216.1"/>
</dbReference>
<keyword evidence="5 8" id="KW-0418">Kinase</keyword>
<dbReference type="Gene3D" id="3.30.450.20">
    <property type="entry name" value="PAS domain"/>
    <property type="match status" value="1"/>
</dbReference>
<dbReference type="Gene3D" id="3.30.450.40">
    <property type="match status" value="1"/>
</dbReference>
<dbReference type="EC" id="2.7.13.3" evidence="2"/>
<dbReference type="PROSITE" id="PS50113">
    <property type="entry name" value="PAC"/>
    <property type="match status" value="1"/>
</dbReference>
<dbReference type="SUPFAM" id="SSF55874">
    <property type="entry name" value="ATPase domain of HSP90 chaperone/DNA topoisomerase II/histidine kinase"/>
    <property type="match status" value="1"/>
</dbReference>
<dbReference type="SUPFAM" id="SSF55785">
    <property type="entry name" value="PYP-like sensor domain (PAS domain)"/>
    <property type="match status" value="1"/>
</dbReference>
<keyword evidence="3" id="KW-0597">Phosphoprotein</keyword>
<dbReference type="InterPro" id="IPR036097">
    <property type="entry name" value="HisK_dim/P_sf"/>
</dbReference>
<reference evidence="9" key="1">
    <citation type="submission" date="2010-02" db="EMBL/GenBank/DDBJ databases">
        <title>Complete sequence of Desulfurivibrio alkaliphilus AHT2.</title>
        <authorList>
            <consortium name="US DOE Joint Genome Institute"/>
            <person name="Pitluck S."/>
            <person name="Chertkov O."/>
            <person name="Detter J.C."/>
            <person name="Han C."/>
            <person name="Tapia R."/>
            <person name="Larimer F."/>
            <person name="Land M."/>
            <person name="Hauser L."/>
            <person name="Kyrpides N."/>
            <person name="Mikhailova N."/>
            <person name="Sorokin D.Y."/>
            <person name="Muyzer G."/>
            <person name="Woyke T."/>
        </authorList>
    </citation>
    <scope>NUCLEOTIDE SEQUENCE [LARGE SCALE GENOMIC DNA]</scope>
    <source>
        <strain evidence="9">DSM 19089 / UNIQEM U267 / AHT2</strain>
    </source>
</reference>
<dbReference type="InterPro" id="IPR000014">
    <property type="entry name" value="PAS"/>
</dbReference>
<dbReference type="AlphaFoldDB" id="D6Z1D1"/>
<dbReference type="PANTHER" id="PTHR43304">
    <property type="entry name" value="PHYTOCHROME-LIKE PROTEIN CPH1"/>
    <property type="match status" value="1"/>
</dbReference>